<protein>
    <recommendedName>
        <fullName evidence="3">Glycosyltransferase 2-like domain-containing protein</fullName>
    </recommendedName>
</protein>
<evidence type="ECO:0000313" key="2">
    <source>
        <dbReference type="Proteomes" id="UP000231019"/>
    </source>
</evidence>
<dbReference type="AlphaFoldDB" id="A0A2M7FXC2"/>
<gene>
    <name evidence="1" type="ORF">COW36_24130</name>
</gene>
<dbReference type="Proteomes" id="UP000231019">
    <property type="component" value="Unassembled WGS sequence"/>
</dbReference>
<name>A0A2M7FXC2_9BACT</name>
<sequence length="328" mass="37340">MALRIIRKSTSQSHVEIIRGTATDSKASFSVLCYLQKQEQLEAFKRLIYESKEISEHAEIIFMKSTEVQEALRPHFEALPHNIKLMSAPEKASLSRCLRTLVQEAGTDICWYLPWAPAPEELNWLPEALSFLKSNPNHAAAGPILYHQEKLISAGQSMVLDMPTHQLNLNQNSYTVNAGKEKIWNIGKDIARTDWQSLKHGYAPVPALPLELLLFSRSTYLGLSWEDSNWAAEWVSQDICIGLHQQQYWVHLLPFYVQAPEPVLQDLLTNSVSMPDTFAQRWRPVFRETLFDTYPVLGLKETSEKSFQAQPPQETDPVASYFAALKVS</sequence>
<reference evidence="1 2" key="1">
    <citation type="submission" date="2017-09" db="EMBL/GenBank/DDBJ databases">
        <title>Depth-based differentiation of microbial function through sediment-hosted aquifers and enrichment of novel symbionts in the deep terrestrial subsurface.</title>
        <authorList>
            <person name="Probst A.J."/>
            <person name="Ladd B."/>
            <person name="Jarett J.K."/>
            <person name="Geller-Mcgrath D.E."/>
            <person name="Sieber C.M."/>
            <person name="Emerson J.B."/>
            <person name="Anantharaman K."/>
            <person name="Thomas B.C."/>
            <person name="Malmstrom R."/>
            <person name="Stieglmeier M."/>
            <person name="Klingl A."/>
            <person name="Woyke T."/>
            <person name="Ryan C.M."/>
            <person name="Banfield J.F."/>
        </authorList>
    </citation>
    <scope>NUCLEOTIDE SEQUENCE [LARGE SCALE GENOMIC DNA]</scope>
    <source>
        <strain evidence="1">CG17_big_fil_post_rev_8_21_14_2_50_48_46</strain>
    </source>
</reference>
<evidence type="ECO:0008006" key="3">
    <source>
        <dbReference type="Google" id="ProtNLM"/>
    </source>
</evidence>
<proteinExistence type="predicted"/>
<organism evidence="1 2">
    <name type="scientific">bacterium (Candidatus Blackallbacteria) CG17_big_fil_post_rev_8_21_14_2_50_48_46</name>
    <dbReference type="NCBI Taxonomy" id="2014261"/>
    <lineage>
        <taxon>Bacteria</taxon>
        <taxon>Candidatus Blackallbacteria</taxon>
    </lineage>
</organism>
<dbReference type="EMBL" id="PFFQ01000066">
    <property type="protein sequence ID" value="PIW13759.1"/>
    <property type="molecule type" value="Genomic_DNA"/>
</dbReference>
<accession>A0A2M7FXC2</accession>
<evidence type="ECO:0000313" key="1">
    <source>
        <dbReference type="EMBL" id="PIW13759.1"/>
    </source>
</evidence>
<comment type="caution">
    <text evidence="1">The sequence shown here is derived from an EMBL/GenBank/DDBJ whole genome shotgun (WGS) entry which is preliminary data.</text>
</comment>